<dbReference type="PANTHER" id="PTHR19143:SF327">
    <property type="entry name" value="FI21813P1-RELATED"/>
    <property type="match status" value="1"/>
</dbReference>
<sequence length="122" mass="13712">MRLLLASGAKLSCLVPPSLLIAKRYKLILSGTSSGNLEEGGPNDKGLIYNNGRGFTATGTDNDQCSCDCAVRHKSGWWHKSCTKVNLNGKWNRENLEGMFWRRSARAFRYGLSESRMMMRKH</sequence>
<dbReference type="Pfam" id="PF00147">
    <property type="entry name" value="Fibrinogen_C"/>
    <property type="match status" value="1"/>
</dbReference>
<dbReference type="PROSITE" id="PS51406">
    <property type="entry name" value="FIBRINOGEN_C_2"/>
    <property type="match status" value="1"/>
</dbReference>
<evidence type="ECO:0000259" key="1">
    <source>
        <dbReference type="PROSITE" id="PS51406"/>
    </source>
</evidence>
<dbReference type="PANTHER" id="PTHR19143">
    <property type="entry name" value="FIBRINOGEN/TENASCIN/ANGIOPOEITIN"/>
    <property type="match status" value="1"/>
</dbReference>
<organism evidence="2 3">
    <name type="scientific">Elysia marginata</name>
    <dbReference type="NCBI Taxonomy" id="1093978"/>
    <lineage>
        <taxon>Eukaryota</taxon>
        <taxon>Metazoa</taxon>
        <taxon>Spiralia</taxon>
        <taxon>Lophotrochozoa</taxon>
        <taxon>Mollusca</taxon>
        <taxon>Gastropoda</taxon>
        <taxon>Heterobranchia</taxon>
        <taxon>Euthyneura</taxon>
        <taxon>Panpulmonata</taxon>
        <taxon>Sacoglossa</taxon>
        <taxon>Placobranchoidea</taxon>
        <taxon>Plakobranchidae</taxon>
        <taxon>Elysia</taxon>
    </lineage>
</organism>
<keyword evidence="3" id="KW-1185">Reference proteome</keyword>
<evidence type="ECO:0000313" key="3">
    <source>
        <dbReference type="Proteomes" id="UP000762676"/>
    </source>
</evidence>
<comment type="caution">
    <text evidence="2">The sequence shown here is derived from an EMBL/GenBank/DDBJ whole genome shotgun (WGS) entry which is preliminary data.</text>
</comment>
<feature type="domain" description="Fibrinogen C-terminal" evidence="1">
    <location>
        <begin position="47"/>
        <end position="122"/>
    </location>
</feature>
<dbReference type="AlphaFoldDB" id="A0AAV4ILK2"/>
<dbReference type="SMART" id="SM00186">
    <property type="entry name" value="FBG"/>
    <property type="match status" value="1"/>
</dbReference>
<dbReference type="Proteomes" id="UP000762676">
    <property type="component" value="Unassembled WGS sequence"/>
</dbReference>
<gene>
    <name evidence="2" type="ORF">ElyMa_004829800</name>
</gene>
<reference evidence="2 3" key="1">
    <citation type="journal article" date="2021" name="Elife">
        <title>Chloroplast acquisition without the gene transfer in kleptoplastic sea slugs, Plakobranchus ocellatus.</title>
        <authorList>
            <person name="Maeda T."/>
            <person name="Takahashi S."/>
            <person name="Yoshida T."/>
            <person name="Shimamura S."/>
            <person name="Takaki Y."/>
            <person name="Nagai Y."/>
            <person name="Toyoda A."/>
            <person name="Suzuki Y."/>
            <person name="Arimoto A."/>
            <person name="Ishii H."/>
            <person name="Satoh N."/>
            <person name="Nishiyama T."/>
            <person name="Hasebe M."/>
            <person name="Maruyama T."/>
            <person name="Minagawa J."/>
            <person name="Obokata J."/>
            <person name="Shigenobu S."/>
        </authorList>
    </citation>
    <scope>NUCLEOTIDE SEQUENCE [LARGE SCALE GENOMIC DNA]</scope>
</reference>
<name>A0AAV4ILK2_9GAST</name>
<accession>A0AAV4ILK2</accession>
<dbReference type="InterPro" id="IPR050373">
    <property type="entry name" value="Fibrinogen_C-term_domain"/>
</dbReference>
<dbReference type="Gene3D" id="3.90.215.10">
    <property type="entry name" value="Gamma Fibrinogen, chain A, domain 1"/>
    <property type="match status" value="1"/>
</dbReference>
<proteinExistence type="predicted"/>
<dbReference type="InterPro" id="IPR002181">
    <property type="entry name" value="Fibrinogen_a/b/g_C_dom"/>
</dbReference>
<protein>
    <submittedName>
        <fullName evidence="2">Angiopoietin-related protein 1</fullName>
    </submittedName>
</protein>
<dbReference type="InterPro" id="IPR014716">
    <property type="entry name" value="Fibrinogen_a/b/g_C_1"/>
</dbReference>
<dbReference type="GO" id="GO:0005615">
    <property type="term" value="C:extracellular space"/>
    <property type="evidence" value="ECO:0007669"/>
    <property type="project" value="TreeGrafter"/>
</dbReference>
<evidence type="ECO:0000313" key="2">
    <source>
        <dbReference type="EMBL" id="GFS11239.1"/>
    </source>
</evidence>
<dbReference type="EMBL" id="BMAT01009661">
    <property type="protein sequence ID" value="GFS11239.1"/>
    <property type="molecule type" value="Genomic_DNA"/>
</dbReference>
<dbReference type="SUPFAM" id="SSF56496">
    <property type="entry name" value="Fibrinogen C-terminal domain-like"/>
    <property type="match status" value="1"/>
</dbReference>
<dbReference type="InterPro" id="IPR036056">
    <property type="entry name" value="Fibrinogen-like_C"/>
</dbReference>